<dbReference type="AlphaFoldDB" id="A0A5P1X036"/>
<dbReference type="InterPro" id="IPR023187">
    <property type="entry name" value="Tscrpt_reg_MarR-type_CS"/>
</dbReference>
<reference evidence="5 6" key="1">
    <citation type="submission" date="2019-09" db="EMBL/GenBank/DDBJ databases">
        <title>Complete Genome Sequence of Lactobacillus nenjiangensis SH-Y15, isolated from sauerkraut.</title>
        <authorList>
            <person name="Yang H."/>
        </authorList>
    </citation>
    <scope>NUCLEOTIDE SEQUENCE [LARGE SCALE GENOMIC DNA]</scope>
    <source>
        <strain evidence="5 6">SH-Y15</strain>
    </source>
</reference>
<name>A0A5P1X036_9LACO</name>
<gene>
    <name evidence="5" type="ORF">F0161_04875</name>
</gene>
<dbReference type="OrthoDB" id="2323884at2"/>
<dbReference type="GO" id="GO:0003677">
    <property type="term" value="F:DNA binding"/>
    <property type="evidence" value="ECO:0007669"/>
    <property type="project" value="UniProtKB-KW"/>
</dbReference>
<sequence length="156" mass="17860">MKKGNQIQTQLEILKATDVETHLLAVIGRTPTVSIHLQALIDEISVNDIHVIRAIGQLDKPKIGEVVAEIELTQGAVSKIIKRLERFSLIEKYHLANNKKDTYLQLTDDGREVFELHQEYHQKLHQKLNQLADKYSSAEQAIILQFLTEYNQIHGE</sequence>
<evidence type="ECO:0000313" key="5">
    <source>
        <dbReference type="EMBL" id="QER67250.1"/>
    </source>
</evidence>
<dbReference type="PANTHER" id="PTHR35790:SF4">
    <property type="entry name" value="HTH-TYPE TRANSCRIPTIONAL REGULATOR PCHR"/>
    <property type="match status" value="1"/>
</dbReference>
<dbReference type="PANTHER" id="PTHR35790">
    <property type="entry name" value="HTH-TYPE TRANSCRIPTIONAL REGULATOR PCHR"/>
    <property type="match status" value="1"/>
</dbReference>
<evidence type="ECO:0000256" key="2">
    <source>
        <dbReference type="ARBA" id="ARBA00023125"/>
    </source>
</evidence>
<keyword evidence="1" id="KW-0805">Transcription regulation</keyword>
<evidence type="ECO:0000256" key="3">
    <source>
        <dbReference type="ARBA" id="ARBA00023163"/>
    </source>
</evidence>
<dbReference type="InterPro" id="IPR036388">
    <property type="entry name" value="WH-like_DNA-bd_sf"/>
</dbReference>
<dbReference type="SUPFAM" id="SSF46785">
    <property type="entry name" value="Winged helix' DNA-binding domain"/>
    <property type="match status" value="1"/>
</dbReference>
<keyword evidence="3" id="KW-0804">Transcription</keyword>
<dbReference type="EMBL" id="CP043939">
    <property type="protein sequence ID" value="QER67250.1"/>
    <property type="molecule type" value="Genomic_DNA"/>
</dbReference>
<organism evidence="5 6">
    <name type="scientific">Paucilactobacillus nenjiangensis</name>
    <dbReference type="NCBI Taxonomy" id="1296540"/>
    <lineage>
        <taxon>Bacteria</taxon>
        <taxon>Bacillati</taxon>
        <taxon>Bacillota</taxon>
        <taxon>Bacilli</taxon>
        <taxon>Lactobacillales</taxon>
        <taxon>Lactobacillaceae</taxon>
        <taxon>Paucilactobacillus</taxon>
    </lineage>
</organism>
<feature type="domain" description="HTH marR-type" evidence="4">
    <location>
        <begin position="20"/>
        <end position="152"/>
    </location>
</feature>
<keyword evidence="2" id="KW-0238">DNA-binding</keyword>
<dbReference type="Proteomes" id="UP000325295">
    <property type="component" value="Chromosome"/>
</dbReference>
<dbReference type="PROSITE" id="PS50995">
    <property type="entry name" value="HTH_MARR_2"/>
    <property type="match status" value="1"/>
</dbReference>
<dbReference type="GO" id="GO:0003700">
    <property type="term" value="F:DNA-binding transcription factor activity"/>
    <property type="evidence" value="ECO:0007669"/>
    <property type="project" value="InterPro"/>
</dbReference>
<dbReference type="Gene3D" id="1.10.10.10">
    <property type="entry name" value="Winged helix-like DNA-binding domain superfamily/Winged helix DNA-binding domain"/>
    <property type="match status" value="1"/>
</dbReference>
<dbReference type="InterPro" id="IPR052067">
    <property type="entry name" value="Metal_resp_HTH_trans_reg"/>
</dbReference>
<dbReference type="RefSeq" id="WP_150203889.1">
    <property type="nucleotide sequence ID" value="NZ_CP043939.1"/>
</dbReference>
<dbReference type="KEGG" id="lnn:F0161_04875"/>
<accession>A0A5P1X036</accession>
<dbReference type="InterPro" id="IPR000835">
    <property type="entry name" value="HTH_MarR-typ"/>
</dbReference>
<proteinExistence type="predicted"/>
<dbReference type="InterPro" id="IPR036390">
    <property type="entry name" value="WH_DNA-bd_sf"/>
</dbReference>
<evidence type="ECO:0000256" key="1">
    <source>
        <dbReference type="ARBA" id="ARBA00023015"/>
    </source>
</evidence>
<evidence type="ECO:0000259" key="4">
    <source>
        <dbReference type="PROSITE" id="PS50995"/>
    </source>
</evidence>
<keyword evidence="6" id="KW-1185">Reference proteome</keyword>
<dbReference type="SMART" id="SM00347">
    <property type="entry name" value="HTH_MARR"/>
    <property type="match status" value="1"/>
</dbReference>
<dbReference type="Pfam" id="PF01047">
    <property type="entry name" value="MarR"/>
    <property type="match status" value="1"/>
</dbReference>
<evidence type="ECO:0000313" key="6">
    <source>
        <dbReference type="Proteomes" id="UP000325295"/>
    </source>
</evidence>
<dbReference type="PROSITE" id="PS01117">
    <property type="entry name" value="HTH_MARR_1"/>
    <property type="match status" value="1"/>
</dbReference>
<protein>
    <submittedName>
        <fullName evidence="5">MarR family transcriptional regulator</fullName>
    </submittedName>
</protein>